<dbReference type="HOGENOM" id="CLU_3225983_0_0_4"/>
<protein>
    <submittedName>
        <fullName evidence="2">Uncharacterized protein</fullName>
    </submittedName>
</protein>
<dbReference type="KEGG" id="bav:BAV2323"/>
<sequence>VIRTISQREMDMDAKRQWNDKPPETQVTGAGQFQRYAAQCWAAR</sequence>
<evidence type="ECO:0000313" key="3">
    <source>
        <dbReference type="Proteomes" id="UP000001977"/>
    </source>
</evidence>
<organism evidence="2 3">
    <name type="scientific">Bordetella avium (strain 197N)</name>
    <dbReference type="NCBI Taxonomy" id="360910"/>
    <lineage>
        <taxon>Bacteria</taxon>
        <taxon>Pseudomonadati</taxon>
        <taxon>Pseudomonadota</taxon>
        <taxon>Betaproteobacteria</taxon>
        <taxon>Burkholderiales</taxon>
        <taxon>Alcaligenaceae</taxon>
        <taxon>Bordetella</taxon>
    </lineage>
</organism>
<gene>
    <name evidence="2" type="ordered locus">BAV2323</name>
</gene>
<feature type="compositionally biased region" description="Basic and acidic residues" evidence="1">
    <location>
        <begin position="1"/>
        <end position="23"/>
    </location>
</feature>
<feature type="region of interest" description="Disordered" evidence="1">
    <location>
        <begin position="1"/>
        <end position="30"/>
    </location>
</feature>
<accession>Q2KYC3</accession>
<dbReference type="EMBL" id="AM167904">
    <property type="protein sequence ID" value="CAJ49933.1"/>
    <property type="molecule type" value="Genomic_DNA"/>
</dbReference>
<dbReference type="Proteomes" id="UP000001977">
    <property type="component" value="Chromosome"/>
</dbReference>
<keyword evidence="3" id="KW-1185">Reference proteome</keyword>
<name>Q2KYC3_BORA1</name>
<feature type="non-terminal residue" evidence="2">
    <location>
        <position position="1"/>
    </location>
</feature>
<dbReference type="AlphaFoldDB" id="Q2KYC3"/>
<reference evidence="2 3" key="1">
    <citation type="journal article" date="2006" name="J. Bacteriol.">
        <title>Comparison of the genome sequence of the poultry pathogen Bordetella avium with those of B. bronchiseptica, B. pertussis, and B. parapertussis reveals extensive diversity in surface structures associated with host interaction.</title>
        <authorList>
            <person name="Sebaihia M."/>
            <person name="Preston A."/>
            <person name="Maskell D.J."/>
            <person name="Kuzmiak H."/>
            <person name="Connell T.D."/>
            <person name="King N.D."/>
            <person name="Orndorff P.E."/>
            <person name="Miyamoto D.M."/>
            <person name="Thomson N.R."/>
            <person name="Harris D."/>
            <person name="Goble A."/>
            <person name="Lord A."/>
            <person name="Murphy L."/>
            <person name="Quail M.A."/>
            <person name="Rutter S."/>
            <person name="Squares R."/>
            <person name="Squares S."/>
            <person name="Woodward J."/>
            <person name="Parkhill J."/>
            <person name="Temple L.M."/>
        </authorList>
    </citation>
    <scope>NUCLEOTIDE SEQUENCE [LARGE SCALE GENOMIC DNA]</scope>
    <source>
        <strain evidence="2 3">197N</strain>
    </source>
</reference>
<proteinExistence type="predicted"/>
<evidence type="ECO:0000256" key="1">
    <source>
        <dbReference type="SAM" id="MobiDB-lite"/>
    </source>
</evidence>
<evidence type="ECO:0000313" key="2">
    <source>
        <dbReference type="EMBL" id="CAJ49933.1"/>
    </source>
</evidence>